<gene>
    <name evidence="2" type="ORF">C480_09330</name>
</gene>
<evidence type="ECO:0000256" key="1">
    <source>
        <dbReference type="SAM" id="MobiDB-lite"/>
    </source>
</evidence>
<evidence type="ECO:0000313" key="3">
    <source>
        <dbReference type="Proteomes" id="UP000011591"/>
    </source>
</evidence>
<feature type="compositionally biased region" description="Basic and acidic residues" evidence="1">
    <location>
        <begin position="23"/>
        <end position="33"/>
    </location>
</feature>
<feature type="compositionally biased region" description="Low complexity" evidence="1">
    <location>
        <begin position="47"/>
        <end position="56"/>
    </location>
</feature>
<dbReference type="AlphaFoldDB" id="M0BA72"/>
<dbReference type="Proteomes" id="UP000011591">
    <property type="component" value="Unassembled WGS sequence"/>
</dbReference>
<comment type="caution">
    <text evidence="2">The sequence shown here is derived from an EMBL/GenBank/DDBJ whole genome shotgun (WGS) entry which is preliminary data.</text>
</comment>
<dbReference type="RefSeq" id="WP_006665335.1">
    <property type="nucleotide sequence ID" value="NZ_AOIP01000019.1"/>
</dbReference>
<protein>
    <submittedName>
        <fullName evidence="2">Uncharacterized protein</fullName>
    </submittedName>
</protein>
<sequence length="161" mass="16354">MDPASRSSSTDSGPYSATAEGAETSRFRADGGRDPSGPPSPAPSSPSTPASSPSRSASPFWYHVSRVLGRFGDLPPFALVPLCLSLAELGKLRRAMGPTNGVTISAKFVLPEPLLELWSFVDAPSPGTTGASSARGSATGTAGSSAPDIVPDYTTGTDDAI</sequence>
<name>M0BA72_9EURY</name>
<feature type="compositionally biased region" description="Polar residues" evidence="1">
    <location>
        <begin position="1"/>
        <end position="15"/>
    </location>
</feature>
<proteinExistence type="predicted"/>
<keyword evidence="3" id="KW-1185">Reference proteome</keyword>
<feature type="compositionally biased region" description="Low complexity" evidence="1">
    <location>
        <begin position="127"/>
        <end position="146"/>
    </location>
</feature>
<feature type="region of interest" description="Disordered" evidence="1">
    <location>
        <begin position="127"/>
        <end position="161"/>
    </location>
</feature>
<dbReference type="EMBL" id="AOIP01000019">
    <property type="protein sequence ID" value="ELZ06529.1"/>
    <property type="molecule type" value="Genomic_DNA"/>
</dbReference>
<feature type="compositionally biased region" description="Pro residues" evidence="1">
    <location>
        <begin position="36"/>
        <end position="46"/>
    </location>
</feature>
<feature type="region of interest" description="Disordered" evidence="1">
    <location>
        <begin position="1"/>
        <end position="56"/>
    </location>
</feature>
<accession>M0BA72</accession>
<evidence type="ECO:0000313" key="2">
    <source>
        <dbReference type="EMBL" id="ELZ06529.1"/>
    </source>
</evidence>
<organism evidence="2 3">
    <name type="scientific">Natrialba aegyptia DSM 13077</name>
    <dbReference type="NCBI Taxonomy" id="1227491"/>
    <lineage>
        <taxon>Archaea</taxon>
        <taxon>Methanobacteriati</taxon>
        <taxon>Methanobacteriota</taxon>
        <taxon>Stenosarchaea group</taxon>
        <taxon>Halobacteria</taxon>
        <taxon>Halobacteriales</taxon>
        <taxon>Natrialbaceae</taxon>
        <taxon>Natrialba</taxon>
    </lineage>
</organism>
<reference evidence="2 3" key="1">
    <citation type="journal article" date="2014" name="PLoS Genet.">
        <title>Phylogenetically driven sequencing of extremely halophilic archaea reveals strategies for static and dynamic osmo-response.</title>
        <authorList>
            <person name="Becker E.A."/>
            <person name="Seitzer P.M."/>
            <person name="Tritt A."/>
            <person name="Larsen D."/>
            <person name="Krusor M."/>
            <person name="Yao A.I."/>
            <person name="Wu D."/>
            <person name="Madern D."/>
            <person name="Eisen J.A."/>
            <person name="Darling A.E."/>
            <person name="Facciotti M.T."/>
        </authorList>
    </citation>
    <scope>NUCLEOTIDE SEQUENCE [LARGE SCALE GENOMIC DNA]</scope>
    <source>
        <strain evidence="2 3">DSM 13077</strain>
    </source>
</reference>
<dbReference type="PATRIC" id="fig|1227491.4.peg.1927"/>